<keyword evidence="4 7" id="KW-0812">Transmembrane</keyword>
<dbReference type="RefSeq" id="WP_188613142.1">
    <property type="nucleotide sequence ID" value="NZ_BMJT01000001.1"/>
</dbReference>
<feature type="transmembrane region" description="Helical" evidence="7">
    <location>
        <begin position="100"/>
        <end position="118"/>
    </location>
</feature>
<keyword evidence="6 7" id="KW-0472">Membrane</keyword>
<feature type="transmembrane region" description="Helical" evidence="7">
    <location>
        <begin position="184"/>
        <end position="208"/>
    </location>
</feature>
<organism evidence="9 10">
    <name type="scientific">Lysinibacillus alkalisoli</name>
    <dbReference type="NCBI Taxonomy" id="1911548"/>
    <lineage>
        <taxon>Bacteria</taxon>
        <taxon>Bacillati</taxon>
        <taxon>Bacillota</taxon>
        <taxon>Bacilli</taxon>
        <taxon>Bacillales</taxon>
        <taxon>Bacillaceae</taxon>
        <taxon>Lysinibacillus</taxon>
    </lineage>
</organism>
<comment type="similarity">
    <text evidence="2">Belongs to the EamA transporter family.</text>
</comment>
<gene>
    <name evidence="9" type="ORF">GCM10007425_01940</name>
</gene>
<dbReference type="PANTHER" id="PTHR32322">
    <property type="entry name" value="INNER MEMBRANE TRANSPORTER"/>
    <property type="match status" value="1"/>
</dbReference>
<evidence type="ECO:0000256" key="2">
    <source>
        <dbReference type="ARBA" id="ARBA00007362"/>
    </source>
</evidence>
<evidence type="ECO:0000256" key="1">
    <source>
        <dbReference type="ARBA" id="ARBA00004651"/>
    </source>
</evidence>
<dbReference type="SUPFAM" id="SSF103481">
    <property type="entry name" value="Multidrug resistance efflux transporter EmrE"/>
    <property type="match status" value="2"/>
</dbReference>
<feature type="transmembrane region" description="Helical" evidence="7">
    <location>
        <begin position="275"/>
        <end position="294"/>
    </location>
</feature>
<dbReference type="AlphaFoldDB" id="A0A917D6A0"/>
<reference evidence="9" key="1">
    <citation type="journal article" date="2014" name="Int. J. Syst. Evol. Microbiol.">
        <title>Complete genome sequence of Corynebacterium casei LMG S-19264T (=DSM 44701T), isolated from a smear-ripened cheese.</title>
        <authorList>
            <consortium name="US DOE Joint Genome Institute (JGI-PGF)"/>
            <person name="Walter F."/>
            <person name="Albersmeier A."/>
            <person name="Kalinowski J."/>
            <person name="Ruckert C."/>
        </authorList>
    </citation>
    <scope>NUCLEOTIDE SEQUENCE</scope>
    <source>
        <strain evidence="9">CGMCC 1.15760</strain>
    </source>
</reference>
<feature type="transmembrane region" description="Helical" evidence="7">
    <location>
        <begin position="251"/>
        <end position="269"/>
    </location>
</feature>
<feature type="domain" description="EamA" evidence="8">
    <location>
        <begin position="158"/>
        <end position="292"/>
    </location>
</feature>
<feature type="domain" description="EamA" evidence="8">
    <location>
        <begin position="5"/>
        <end position="144"/>
    </location>
</feature>
<dbReference type="PANTHER" id="PTHR32322:SF18">
    <property type="entry name" value="S-ADENOSYLMETHIONINE_S-ADENOSYLHOMOCYSTEINE TRANSPORTER"/>
    <property type="match status" value="1"/>
</dbReference>
<comment type="subcellular location">
    <subcellularLocation>
        <location evidence="1">Cell membrane</location>
        <topology evidence="1">Multi-pass membrane protein</topology>
    </subcellularLocation>
</comment>
<dbReference type="Proteomes" id="UP000616608">
    <property type="component" value="Unassembled WGS sequence"/>
</dbReference>
<name>A0A917D6A0_9BACI</name>
<dbReference type="InterPro" id="IPR050638">
    <property type="entry name" value="AA-Vitamin_Transporters"/>
</dbReference>
<evidence type="ECO:0000313" key="9">
    <source>
        <dbReference type="EMBL" id="GGG11209.1"/>
    </source>
</evidence>
<keyword evidence="5 7" id="KW-1133">Transmembrane helix</keyword>
<protein>
    <submittedName>
        <fullName evidence="9">Membrane protein</fullName>
    </submittedName>
</protein>
<keyword evidence="10" id="KW-1185">Reference proteome</keyword>
<evidence type="ECO:0000256" key="4">
    <source>
        <dbReference type="ARBA" id="ARBA00022692"/>
    </source>
</evidence>
<feature type="transmembrane region" description="Helical" evidence="7">
    <location>
        <begin position="75"/>
        <end position="94"/>
    </location>
</feature>
<evidence type="ECO:0000256" key="7">
    <source>
        <dbReference type="SAM" id="Phobius"/>
    </source>
</evidence>
<dbReference type="InterPro" id="IPR037185">
    <property type="entry name" value="EmrE-like"/>
</dbReference>
<feature type="transmembrane region" description="Helical" evidence="7">
    <location>
        <begin position="220"/>
        <end position="239"/>
    </location>
</feature>
<dbReference type="Pfam" id="PF00892">
    <property type="entry name" value="EamA"/>
    <property type="match status" value="2"/>
</dbReference>
<evidence type="ECO:0000256" key="3">
    <source>
        <dbReference type="ARBA" id="ARBA00022475"/>
    </source>
</evidence>
<feature type="transmembrane region" description="Helical" evidence="7">
    <location>
        <begin position="35"/>
        <end position="54"/>
    </location>
</feature>
<accession>A0A917D6A0</accession>
<dbReference type="EMBL" id="BMJT01000001">
    <property type="protein sequence ID" value="GGG11209.1"/>
    <property type="molecule type" value="Genomic_DNA"/>
</dbReference>
<evidence type="ECO:0000256" key="6">
    <source>
        <dbReference type="ARBA" id="ARBA00023136"/>
    </source>
</evidence>
<comment type="caution">
    <text evidence="9">The sequence shown here is derived from an EMBL/GenBank/DDBJ whole genome shotgun (WGS) entry which is preliminary data.</text>
</comment>
<dbReference type="GO" id="GO:0005886">
    <property type="term" value="C:plasma membrane"/>
    <property type="evidence" value="ECO:0007669"/>
    <property type="project" value="UniProtKB-SubCell"/>
</dbReference>
<evidence type="ECO:0000313" key="10">
    <source>
        <dbReference type="Proteomes" id="UP000616608"/>
    </source>
</evidence>
<reference evidence="9" key="2">
    <citation type="submission" date="2020-09" db="EMBL/GenBank/DDBJ databases">
        <authorList>
            <person name="Sun Q."/>
            <person name="Zhou Y."/>
        </authorList>
    </citation>
    <scope>NUCLEOTIDE SEQUENCE</scope>
    <source>
        <strain evidence="9">CGMCC 1.15760</strain>
    </source>
</reference>
<feature type="transmembrane region" description="Helical" evidence="7">
    <location>
        <begin position="130"/>
        <end position="147"/>
    </location>
</feature>
<dbReference type="InterPro" id="IPR000620">
    <property type="entry name" value="EamA_dom"/>
</dbReference>
<feature type="transmembrane region" description="Helical" evidence="7">
    <location>
        <begin position="159"/>
        <end position="177"/>
    </location>
</feature>
<evidence type="ECO:0000259" key="8">
    <source>
        <dbReference type="Pfam" id="PF00892"/>
    </source>
</evidence>
<evidence type="ECO:0000256" key="5">
    <source>
        <dbReference type="ARBA" id="ARBA00022989"/>
    </source>
</evidence>
<feature type="transmembrane region" description="Helical" evidence="7">
    <location>
        <begin position="7"/>
        <end position="29"/>
    </location>
</feature>
<proteinExistence type="inferred from homology"/>
<sequence>MQRLKGILLIVVGAALWGATGPMMEWLLAETALTVSFILALRLIIAGIALLIFLSFKMDKSINSIWQQRIWLQQLFIFSLVGMLGLQYSFAATIEVSNAIVATLLQFLAPIFIVLYVSLSQKKMPPRFQVIGIISTLAGLFLLLTNASLDHLLVSQEALIWGIILGLSFSFYTLYPARLMKEWGVLLVVAWGMLISGVLLGVGTAIWRSNEWLLLKDGKIIMILLLLTLFSTLAYVMFLSSMSYITPVETSVLSSIEPLTTMIISIIVFQATLGTWQVLGIVVMLLSVMALSLLGDKA</sequence>
<keyword evidence="3" id="KW-1003">Cell membrane</keyword>